<proteinExistence type="predicted"/>
<dbReference type="InterPro" id="IPR024344">
    <property type="entry name" value="MDMPI_metal-binding"/>
</dbReference>
<dbReference type="InterPro" id="IPR017520">
    <property type="entry name" value="CHP03086"/>
</dbReference>
<dbReference type="RefSeq" id="WP_260189805.1">
    <property type="nucleotide sequence ID" value="NZ_JAFFZE010000006.1"/>
</dbReference>
<dbReference type="SUPFAM" id="SSF109854">
    <property type="entry name" value="DinB/YfiT-like putative metalloenzymes"/>
    <property type="match status" value="1"/>
</dbReference>
<dbReference type="NCBIfam" id="TIGR03086">
    <property type="entry name" value="TIGR03086 family metal-binding protein"/>
    <property type="match status" value="1"/>
</dbReference>
<organism evidence="2 3">
    <name type="scientific">Actinophytocola gossypii</name>
    <dbReference type="NCBI Taxonomy" id="2812003"/>
    <lineage>
        <taxon>Bacteria</taxon>
        <taxon>Bacillati</taxon>
        <taxon>Actinomycetota</taxon>
        <taxon>Actinomycetes</taxon>
        <taxon>Pseudonocardiales</taxon>
        <taxon>Pseudonocardiaceae</taxon>
    </lineage>
</organism>
<dbReference type="EMBL" id="JAFFZE010000006">
    <property type="protein sequence ID" value="MCT2582453.1"/>
    <property type="molecule type" value="Genomic_DNA"/>
</dbReference>
<reference evidence="2 3" key="1">
    <citation type="submission" date="2021-02" db="EMBL/GenBank/DDBJ databases">
        <title>Actinophytocola xerophila sp. nov., isolated from soil of cotton cropping field.</title>
        <authorList>
            <person name="Huang R."/>
            <person name="Chen X."/>
            <person name="Ge X."/>
            <person name="Liu W."/>
        </authorList>
    </citation>
    <scope>NUCLEOTIDE SEQUENCE [LARGE SCALE GENOMIC DNA]</scope>
    <source>
        <strain evidence="2 3">S1-96</strain>
    </source>
</reference>
<gene>
    <name evidence="2" type="ORF">JT362_04870</name>
</gene>
<dbReference type="InterPro" id="IPR017517">
    <property type="entry name" value="Maleyloyr_isom"/>
</dbReference>
<evidence type="ECO:0000313" key="3">
    <source>
        <dbReference type="Proteomes" id="UP001156441"/>
    </source>
</evidence>
<dbReference type="Pfam" id="PF11716">
    <property type="entry name" value="MDMPI_N"/>
    <property type="match status" value="1"/>
</dbReference>
<accession>A0ABT2J3U1</accession>
<comment type="caution">
    <text evidence="2">The sequence shown here is derived from an EMBL/GenBank/DDBJ whole genome shotgun (WGS) entry which is preliminary data.</text>
</comment>
<keyword evidence="3" id="KW-1185">Reference proteome</keyword>
<evidence type="ECO:0000259" key="1">
    <source>
        <dbReference type="Pfam" id="PF11716"/>
    </source>
</evidence>
<dbReference type="Proteomes" id="UP001156441">
    <property type="component" value="Unassembled WGS sequence"/>
</dbReference>
<protein>
    <submittedName>
        <fullName evidence="2">TIGR03086 family protein</fullName>
    </submittedName>
</protein>
<dbReference type="Gene3D" id="1.20.120.450">
    <property type="entry name" value="dinb family like domain"/>
    <property type="match status" value="1"/>
</dbReference>
<dbReference type="InterPro" id="IPR034660">
    <property type="entry name" value="DinB/YfiT-like"/>
</dbReference>
<dbReference type="NCBIfam" id="TIGR03083">
    <property type="entry name" value="maleylpyruvate isomerase family mycothiol-dependent enzyme"/>
    <property type="match status" value="1"/>
</dbReference>
<sequence>MPLVDLLDEAYAWTGKRLAAVPPSALDAPTPCPDWNLRQLLNHLVGALAMQLDAVEGTPAAQGVTFEEVADRAARVWAEPGVLDRTCPMPFGPTPARVVLVLHVTEVVLHGWDVGVATGERATIPGWLAEPLLDAGKPLVTDAHRGPVFGPELPAGDTGESRLLAFYGRTP</sequence>
<evidence type="ECO:0000313" key="2">
    <source>
        <dbReference type="EMBL" id="MCT2582453.1"/>
    </source>
</evidence>
<name>A0ABT2J3U1_9PSEU</name>
<feature type="domain" description="Mycothiol-dependent maleylpyruvate isomerase metal-binding" evidence="1">
    <location>
        <begin position="16"/>
        <end position="77"/>
    </location>
</feature>